<evidence type="ECO:0000313" key="5">
    <source>
        <dbReference type="Proteomes" id="UP001317532"/>
    </source>
</evidence>
<dbReference type="PANTHER" id="PTHR16305">
    <property type="entry name" value="TESTICULAR SOLUBLE ADENYLYL CYCLASE"/>
    <property type="match status" value="1"/>
</dbReference>
<dbReference type="AlphaFoldDB" id="A0AAN2CB66"/>
<sequence>MISPSLRAPETIGRARETAFLSNMLARVRTERRPAAVLVEGAAGIGKTRIVEDVLAAQEPGAPAILATHAETVRRPLLGLHLGFDRASRACRESARETLAEITALLGPERAAEKARRFAEIAKLIGRLAERSAVTIAVEDLQWADATTIELLRFLAGQVRAVPLMLLMTARTGGREEWRERFPHAARVQLAPLSSADTLLLLRRTASELRDAPLEALREIGSLAAGNPFYALELLRHRMEGERAMPVTIAAPIRRRYSRLPASARAVVDAAALADTFAIGDLCALSGLDGAGVRRALEAAERAQIVRCRAAAWSFVHAITQAAIRDAIPAERSAPLHRAIAERLESRGDADAARLAHHWRGAGEARRAARFSVTAGDEAIAMSSFSDAIPQYRHALAVDGVDPAERARILERLGFASLVCGRFADAEPELNAALEAYEALGDADGATRVDLHRCRLRHMLTDLDGSNAALEGALARLADRPPSALSMKAWAAAAQNAAYDADRPGMRRALDAAIPSLPFAEETQIGAFHSVASKLTALDGDVDAFRVHASEAVAAAERSRIIEPLVAILANVGSYAPFLGLGGYGREQLERALDLAYEFGLPFHVTGIATQLARFAFLEGRIGDASAALAGALAAQPAHATTMGRLWNAAVGIPIALATADETLLERCTALGAVDEAVGTRNPELVGMAAVAHARLAVHRGDRAGAAALLKRALEAIGTSTMPPFLGAWIAFAGDDETLRAARAHAERAANPAAVAESALLESEDARRRKQRRAAADAAARAAQLYADLGWPAYRAYALDAAGRRGDAVRAMEDRGLRFAPVQGDERDDPFDALTPRERDVARRAAAGLSNREIAAELALSTRTVENYLQSAFERLRVRSRGELRDYVGACARRATGSQT</sequence>
<dbReference type="EMBL" id="AP025523">
    <property type="protein sequence ID" value="BDE07392.1"/>
    <property type="molecule type" value="Genomic_DNA"/>
</dbReference>
<dbReference type="CDD" id="cd06170">
    <property type="entry name" value="LuxR_C_like"/>
    <property type="match status" value="1"/>
</dbReference>
<dbReference type="InterPro" id="IPR041664">
    <property type="entry name" value="AAA_16"/>
</dbReference>
<keyword evidence="5" id="KW-1185">Reference proteome</keyword>
<dbReference type="InterPro" id="IPR000792">
    <property type="entry name" value="Tscrpt_reg_LuxR_C"/>
</dbReference>
<dbReference type="GO" id="GO:0005524">
    <property type="term" value="F:ATP binding"/>
    <property type="evidence" value="ECO:0007669"/>
    <property type="project" value="UniProtKB-KW"/>
</dbReference>
<dbReference type="KEGG" id="vab:WPS_26680"/>
<dbReference type="Proteomes" id="UP001317532">
    <property type="component" value="Chromosome"/>
</dbReference>
<dbReference type="Pfam" id="PF00196">
    <property type="entry name" value="GerE"/>
    <property type="match status" value="1"/>
</dbReference>
<evidence type="ECO:0000256" key="1">
    <source>
        <dbReference type="ARBA" id="ARBA00022741"/>
    </source>
</evidence>
<evidence type="ECO:0000256" key="2">
    <source>
        <dbReference type="ARBA" id="ARBA00022840"/>
    </source>
</evidence>
<dbReference type="SUPFAM" id="SSF48452">
    <property type="entry name" value="TPR-like"/>
    <property type="match status" value="1"/>
</dbReference>
<dbReference type="SUPFAM" id="SSF46894">
    <property type="entry name" value="C-terminal effector domain of the bipartite response regulators"/>
    <property type="match status" value="1"/>
</dbReference>
<dbReference type="SMART" id="SM00421">
    <property type="entry name" value="HTH_LUXR"/>
    <property type="match status" value="1"/>
</dbReference>
<dbReference type="GO" id="GO:0004016">
    <property type="term" value="F:adenylate cyclase activity"/>
    <property type="evidence" value="ECO:0007669"/>
    <property type="project" value="TreeGrafter"/>
</dbReference>
<dbReference type="RefSeq" id="WP_317994986.1">
    <property type="nucleotide sequence ID" value="NZ_AP025523.1"/>
</dbReference>
<evidence type="ECO:0000259" key="3">
    <source>
        <dbReference type="PROSITE" id="PS50043"/>
    </source>
</evidence>
<dbReference type="SUPFAM" id="SSF52540">
    <property type="entry name" value="P-loop containing nucleoside triphosphate hydrolases"/>
    <property type="match status" value="1"/>
</dbReference>
<gene>
    <name evidence="4" type="ORF">WPS_26680</name>
</gene>
<organism evidence="4 5">
    <name type="scientific">Vulcanimicrobium alpinum</name>
    <dbReference type="NCBI Taxonomy" id="3016050"/>
    <lineage>
        <taxon>Bacteria</taxon>
        <taxon>Bacillati</taxon>
        <taxon>Vulcanimicrobiota</taxon>
        <taxon>Vulcanimicrobiia</taxon>
        <taxon>Vulcanimicrobiales</taxon>
        <taxon>Vulcanimicrobiaceae</taxon>
        <taxon>Vulcanimicrobium</taxon>
    </lineage>
</organism>
<dbReference type="Gene3D" id="1.10.10.10">
    <property type="entry name" value="Winged helix-like DNA-binding domain superfamily/Winged helix DNA-binding domain"/>
    <property type="match status" value="1"/>
</dbReference>
<dbReference type="InterPro" id="IPR036388">
    <property type="entry name" value="WH-like_DNA-bd_sf"/>
</dbReference>
<accession>A0AAN2CB66</accession>
<dbReference type="Pfam" id="PF13191">
    <property type="entry name" value="AAA_16"/>
    <property type="match status" value="1"/>
</dbReference>
<dbReference type="PROSITE" id="PS50043">
    <property type="entry name" value="HTH_LUXR_2"/>
    <property type="match status" value="1"/>
</dbReference>
<keyword evidence="2" id="KW-0067">ATP-binding</keyword>
<reference evidence="4 5" key="1">
    <citation type="journal article" date="2022" name="ISME Commun">
        <title>Vulcanimicrobium alpinus gen. nov. sp. nov., the first cultivated representative of the candidate phylum 'Eremiobacterota', is a metabolically versatile aerobic anoxygenic phototroph.</title>
        <authorList>
            <person name="Yabe S."/>
            <person name="Muto K."/>
            <person name="Abe K."/>
            <person name="Yokota A."/>
            <person name="Staudigel H."/>
            <person name="Tebo B.M."/>
        </authorList>
    </citation>
    <scope>NUCLEOTIDE SEQUENCE [LARGE SCALE GENOMIC DNA]</scope>
    <source>
        <strain evidence="4 5">WC8-2</strain>
    </source>
</reference>
<dbReference type="GO" id="GO:0003677">
    <property type="term" value="F:DNA binding"/>
    <property type="evidence" value="ECO:0007669"/>
    <property type="project" value="InterPro"/>
</dbReference>
<dbReference type="PANTHER" id="PTHR16305:SF35">
    <property type="entry name" value="TRANSCRIPTIONAL ACTIVATOR DOMAIN"/>
    <property type="match status" value="1"/>
</dbReference>
<keyword evidence="1" id="KW-0547">Nucleotide-binding</keyword>
<dbReference type="InterPro" id="IPR016032">
    <property type="entry name" value="Sig_transdc_resp-reg_C-effctor"/>
</dbReference>
<dbReference type="GO" id="GO:0006355">
    <property type="term" value="P:regulation of DNA-templated transcription"/>
    <property type="evidence" value="ECO:0007669"/>
    <property type="project" value="InterPro"/>
</dbReference>
<dbReference type="InterPro" id="IPR027417">
    <property type="entry name" value="P-loop_NTPase"/>
</dbReference>
<dbReference type="InterPro" id="IPR011990">
    <property type="entry name" value="TPR-like_helical_dom_sf"/>
</dbReference>
<dbReference type="PROSITE" id="PS00622">
    <property type="entry name" value="HTH_LUXR_1"/>
    <property type="match status" value="1"/>
</dbReference>
<protein>
    <recommendedName>
        <fullName evidence="3">HTH luxR-type domain-containing protein</fullName>
    </recommendedName>
</protein>
<evidence type="ECO:0000313" key="4">
    <source>
        <dbReference type="EMBL" id="BDE07392.1"/>
    </source>
</evidence>
<name>A0AAN2CB66_UNVUL</name>
<dbReference type="PRINTS" id="PR00038">
    <property type="entry name" value="HTHLUXR"/>
</dbReference>
<proteinExistence type="predicted"/>
<dbReference type="GO" id="GO:0005737">
    <property type="term" value="C:cytoplasm"/>
    <property type="evidence" value="ECO:0007669"/>
    <property type="project" value="TreeGrafter"/>
</dbReference>
<feature type="domain" description="HTH luxR-type" evidence="3">
    <location>
        <begin position="827"/>
        <end position="892"/>
    </location>
</feature>